<sequence length="91" mass="9854">MDTVHDPRSPPGHEDIIISLCCSLLLVPAKNAFFDEKCSRISGRCTASCLKNEELVALCQKNLKCCVTVQPCGRSKSNQSDEGSGHMGTWG</sequence>
<keyword evidence="6" id="KW-0211">Defensin</keyword>
<accession>A0A6P5Q9R5</accession>
<proteinExistence type="inferred from homology"/>
<evidence type="ECO:0000259" key="7">
    <source>
        <dbReference type="Pfam" id="PF13841"/>
    </source>
</evidence>
<evidence type="ECO:0000313" key="8">
    <source>
        <dbReference type="Proteomes" id="UP000515126"/>
    </source>
</evidence>
<dbReference type="GeneID" id="110300136"/>
<keyword evidence="4" id="KW-0732">Signal</keyword>
<dbReference type="AlphaFoldDB" id="A0A6P5Q9R5"/>
<keyword evidence="6" id="KW-0044">Antibiotic</keyword>
<reference evidence="9" key="1">
    <citation type="submission" date="2025-08" db="UniProtKB">
        <authorList>
            <consortium name="RefSeq"/>
        </authorList>
    </citation>
    <scope>IDENTIFICATION</scope>
</reference>
<comment type="subcellular location">
    <subcellularLocation>
        <location evidence="1 6">Secreted</location>
    </subcellularLocation>
</comment>
<comment type="similarity">
    <text evidence="2 6">Belongs to the beta-defensin family.</text>
</comment>
<evidence type="ECO:0000313" key="9">
    <source>
        <dbReference type="RefSeq" id="XP_021025860.1"/>
    </source>
</evidence>
<keyword evidence="6" id="KW-0929">Antimicrobial</keyword>
<dbReference type="Gene3D" id="3.10.360.10">
    <property type="entry name" value="Antimicrobial Peptide, Beta-defensin 2, Chain A"/>
    <property type="match status" value="1"/>
</dbReference>
<evidence type="ECO:0000256" key="6">
    <source>
        <dbReference type="RuleBase" id="RU231113"/>
    </source>
</evidence>
<protein>
    <recommendedName>
        <fullName evidence="6">Beta-defensin</fullName>
    </recommendedName>
</protein>
<evidence type="ECO:0000256" key="3">
    <source>
        <dbReference type="ARBA" id="ARBA00022525"/>
    </source>
</evidence>
<organism evidence="8 9">
    <name type="scientific">Mus caroli</name>
    <name type="common">Ryukyu mouse</name>
    <name type="synonym">Ricefield mouse</name>
    <dbReference type="NCBI Taxonomy" id="10089"/>
    <lineage>
        <taxon>Eukaryota</taxon>
        <taxon>Metazoa</taxon>
        <taxon>Chordata</taxon>
        <taxon>Craniata</taxon>
        <taxon>Vertebrata</taxon>
        <taxon>Euteleostomi</taxon>
        <taxon>Mammalia</taxon>
        <taxon>Eutheria</taxon>
        <taxon>Euarchontoglires</taxon>
        <taxon>Glires</taxon>
        <taxon>Rodentia</taxon>
        <taxon>Myomorpha</taxon>
        <taxon>Muroidea</taxon>
        <taxon>Muridae</taxon>
        <taxon>Murinae</taxon>
        <taxon>Mus</taxon>
        <taxon>Mus</taxon>
    </lineage>
</organism>
<dbReference type="KEGG" id="mcal:110300136"/>
<dbReference type="RefSeq" id="XP_021025860.1">
    <property type="nucleotide sequence ID" value="XM_021170201.1"/>
</dbReference>
<evidence type="ECO:0000256" key="4">
    <source>
        <dbReference type="ARBA" id="ARBA00022729"/>
    </source>
</evidence>
<dbReference type="GO" id="GO:0042742">
    <property type="term" value="P:defense response to bacterium"/>
    <property type="evidence" value="ECO:0007669"/>
    <property type="project" value="UniProtKB-UniRule"/>
</dbReference>
<keyword evidence="5" id="KW-1015">Disulfide bond</keyword>
<dbReference type="GO" id="GO:0005576">
    <property type="term" value="C:extracellular region"/>
    <property type="evidence" value="ECO:0007669"/>
    <property type="project" value="UniProtKB-SubCell"/>
</dbReference>
<dbReference type="Pfam" id="PF13841">
    <property type="entry name" value="Defensin_beta_2"/>
    <property type="match status" value="1"/>
</dbReference>
<feature type="domain" description="Beta-defensin" evidence="7">
    <location>
        <begin position="37"/>
        <end position="66"/>
    </location>
</feature>
<dbReference type="Proteomes" id="UP000515126">
    <property type="component" value="Chromosome 8"/>
</dbReference>
<name>A0A6P5Q9R5_MUSCR</name>
<evidence type="ECO:0000256" key="2">
    <source>
        <dbReference type="ARBA" id="ARBA00007371"/>
    </source>
</evidence>
<evidence type="ECO:0000256" key="5">
    <source>
        <dbReference type="ARBA" id="ARBA00023157"/>
    </source>
</evidence>
<keyword evidence="3 6" id="KW-0964">Secreted</keyword>
<evidence type="ECO:0000256" key="1">
    <source>
        <dbReference type="ARBA" id="ARBA00004613"/>
    </source>
</evidence>
<dbReference type="GO" id="GO:0045087">
    <property type="term" value="P:innate immune response"/>
    <property type="evidence" value="ECO:0007669"/>
    <property type="project" value="InterPro"/>
</dbReference>
<keyword evidence="8" id="KW-1185">Reference proteome</keyword>
<dbReference type="InterPro" id="IPR025933">
    <property type="entry name" value="Beta_defensin_dom"/>
</dbReference>
<comment type="function">
    <text evidence="6">Has antibacterial activity.</text>
</comment>
<gene>
    <name evidence="9" type="primary">LOC110300136</name>
</gene>